<sequence length="1487" mass="162610">MRAAECQCRFFFTRGPRCSSRRVALLSLQTLPTLRFYTLDPLLLPLVGCTGHTLQEETADRRTRLMYPWRLCLLANQAVRYLRMYGPIDASVAVSALGELDYDLSTSTSSLLLSLAPFLPHYDSTQLTRVFGGLSRLRVAHYMITSYILKLFLAALARGGGGAKTLTRTVHSGGPVRRAAADQLVAVAGMVCVVQMHHTQRTVRAFLAAAERALAPIMTSGEGACSTSARHLEKGDDIGSTPPASARRMALQVLFILEVYVNARVRVAAPYTPVWLRHMISHAPWTSFSLSELLHVYSRLFPATATHWPVGCVAGGSAACVMQQSLTEHILDRAGDPELVDRRSCRSAPPVAVAQDAGEAAWFSESDFADAAQTRCRAWTRLPPGEHYALLRCVVWRLALQPLRRARSGEADELLGFLTPALFCRLSAEFGGQMRGPALRLWMGVLPRSSIERSHMANATESRALGEGAFGETVQLCVTLLQLLHIQYAAAGEEAGSFTCSAVACHTDDSADTTQDGEVLVAVQRLVACLRTVASLVRDHAWHEGEWELLALLLDMHFPSACNTTCVSFAQWLEAALQQSGGAVHMWRCLSAVQQGARDALMARWCGFWAHRRGVMASKSPMTKELRSATLIRASERDSATPLFVGLAEDEWRLHWFIANLVDEWLQRSSQDRRLRRCAKSPLAHLTPRQLSFLQLWQEMLAETVIHLRDSGRGVAARGLPYLATDLETDLLAIMAESLDPSRTARARTEGAQSLLCLVSLARAISDSALPEVLCAALERTKRHSIDAPGRTLLSYAEAEVHRERWRRRVWWSASASVPGTSVWLPAAQVLLLCALFHPSVDYATCSAASVASPWWWSARWPYGMLAVCLRISAMPQLPSATCHKPLESCGNEWRAHGPQWEIQDAAHAGAEYHALGPISDFGTVNLTEPPPAQISLFACAKGLSNALMCSIEALVAWQRRSGVLAADTLRGRDEDRTLLPPDVSGASATVYRVWYRDDTPVILAGSAFSTVKPFEDHSIGLTASDFAESLPGPPSAQGADALVPLCETVALLTRAAVPLNTSGASLFALSPTLSSACSASCNERAAPSALLAPLSRFQPLMTAEALYAELCLCFWEHCRRLAQALLVLCVASKPYSRDDDEWTASFTAAEALAIAGATEWRRFSRCVSDASPSAKPSCDAYGLTAAQSRATELLLPLIWRRVHSCAAEPSPATSRMRKSHQPIRRVLSDVWRLQLFASHFCGQLPLPVKCEPAQKRLWWCLQAALTDAISAGEQGSLSGEPAEALADQAALELAVNHLRASLCQRHWFDTTTQGTQRPLFFLRSTICAVCTGLGAALAVSGDGDSSMTSPMETYVQRLLPCHPFVFDGARGMPACLLCGVRLVVLTWMHVLLLEGIVVYHPRLLSVRCTQQLTWVRSHLRAYEQRLYMGISPTAPLCSEGVSHSMALSTGAEKRRHGLLAKCLVRELDAAVCELIAWSRDPCTPAR</sequence>
<protein>
    <submittedName>
        <fullName evidence="1">Uncharacterized protein</fullName>
    </submittedName>
</protein>
<dbReference type="GeneID" id="92360092"/>
<accession>A0A836G5K4</accession>
<reference evidence="2" key="1">
    <citation type="journal article" date="2021" name="Microbiol. Resour. Announc.">
        <title>LGAAP: Leishmaniinae Genome Assembly and Annotation Pipeline.</title>
        <authorList>
            <person name="Almutairi H."/>
            <person name="Urbaniak M.D."/>
            <person name="Bates M.D."/>
            <person name="Jariyapan N."/>
            <person name="Kwakye-Nuako G."/>
            <person name="Thomaz-Soccol V."/>
            <person name="Al-Salem W.S."/>
            <person name="Dillon R.J."/>
            <person name="Bates P.A."/>
            <person name="Gatherer D."/>
        </authorList>
    </citation>
    <scope>NUCLEOTIDE SEQUENCE [LARGE SCALE GENOMIC DNA]</scope>
</reference>
<comment type="caution">
    <text evidence="1">The sequence shown here is derived from an EMBL/GenBank/DDBJ whole genome shotgun (WGS) entry which is preliminary data.</text>
</comment>
<keyword evidence="2" id="KW-1185">Reference proteome</keyword>
<reference evidence="2" key="2">
    <citation type="journal article" date="2021" name="Sci. Data">
        <title>Chromosome-scale genome sequencing, assembly and annotation of six genomes from subfamily Leishmaniinae.</title>
        <authorList>
            <person name="Almutairi H."/>
            <person name="Urbaniak M.D."/>
            <person name="Bates M.D."/>
            <person name="Jariyapan N."/>
            <person name="Kwakye-Nuako G."/>
            <person name="Thomaz Soccol V."/>
            <person name="Al-Salem W.S."/>
            <person name="Dillon R.J."/>
            <person name="Bates P.A."/>
            <person name="Gatherer D."/>
        </authorList>
    </citation>
    <scope>NUCLEOTIDE SEQUENCE [LARGE SCALE GENOMIC DNA]</scope>
</reference>
<organism evidence="1 2">
    <name type="scientific">Leishmania orientalis</name>
    <dbReference type="NCBI Taxonomy" id="2249476"/>
    <lineage>
        <taxon>Eukaryota</taxon>
        <taxon>Discoba</taxon>
        <taxon>Euglenozoa</taxon>
        <taxon>Kinetoplastea</taxon>
        <taxon>Metakinetoplastina</taxon>
        <taxon>Trypanosomatida</taxon>
        <taxon>Trypanosomatidae</taxon>
        <taxon>Leishmaniinae</taxon>
        <taxon>Leishmania</taxon>
    </lineage>
</organism>
<dbReference type="EMBL" id="JAFHLR010000027">
    <property type="protein sequence ID" value="KAG5475587.1"/>
    <property type="molecule type" value="Genomic_DNA"/>
</dbReference>
<dbReference type="Proteomes" id="UP000674143">
    <property type="component" value="Unassembled WGS sequence"/>
</dbReference>
<evidence type="ECO:0000313" key="2">
    <source>
        <dbReference type="Proteomes" id="UP000674143"/>
    </source>
</evidence>
<name>A0A836G5K4_9TRYP</name>
<evidence type="ECO:0000313" key="1">
    <source>
        <dbReference type="EMBL" id="KAG5475587.1"/>
    </source>
</evidence>
<dbReference type="RefSeq" id="XP_067062095.1">
    <property type="nucleotide sequence ID" value="XM_067206158.1"/>
</dbReference>
<gene>
    <name evidence="1" type="ORF">LSCM4_04169</name>
</gene>
<dbReference type="KEGG" id="loi:92360092"/>
<proteinExistence type="predicted"/>